<protein>
    <submittedName>
        <fullName evidence="2">NADH-ubiquinone oxidoreductase chain N</fullName>
        <ecNumber evidence="2">1.6.5.3</ecNumber>
    </submittedName>
</protein>
<dbReference type="EC" id="1.6.5.3" evidence="2"/>
<feature type="compositionally biased region" description="Basic and acidic residues" evidence="1">
    <location>
        <begin position="354"/>
        <end position="364"/>
    </location>
</feature>
<keyword evidence="2" id="KW-0830">Ubiquinone</keyword>
<feature type="compositionally biased region" description="Basic residues" evidence="1">
    <location>
        <begin position="1"/>
        <end position="18"/>
    </location>
</feature>
<feature type="compositionally biased region" description="Basic and acidic residues" evidence="1">
    <location>
        <begin position="216"/>
        <end position="241"/>
    </location>
</feature>
<feature type="compositionally biased region" description="Basic and acidic residues" evidence="1">
    <location>
        <begin position="188"/>
        <end position="202"/>
    </location>
</feature>
<feature type="non-terminal residue" evidence="2">
    <location>
        <position position="583"/>
    </location>
</feature>
<gene>
    <name evidence="2" type="ORF">AVDCRST_MAG64-2211</name>
</gene>
<feature type="compositionally biased region" description="Basic residues" evidence="1">
    <location>
        <begin position="84"/>
        <end position="93"/>
    </location>
</feature>
<accession>A0A6J4PCC3</accession>
<organism evidence="2">
    <name type="scientific">uncultured Phycisphaerae bacterium</name>
    <dbReference type="NCBI Taxonomy" id="904963"/>
    <lineage>
        <taxon>Bacteria</taxon>
        <taxon>Pseudomonadati</taxon>
        <taxon>Planctomycetota</taxon>
        <taxon>Phycisphaerae</taxon>
        <taxon>environmental samples</taxon>
    </lineage>
</organism>
<feature type="compositionally biased region" description="Basic and acidic residues" evidence="1">
    <location>
        <begin position="473"/>
        <end position="492"/>
    </location>
</feature>
<evidence type="ECO:0000256" key="1">
    <source>
        <dbReference type="SAM" id="MobiDB-lite"/>
    </source>
</evidence>
<dbReference type="AlphaFoldDB" id="A0A6J4PCC3"/>
<proteinExistence type="predicted"/>
<feature type="non-terminal residue" evidence="2">
    <location>
        <position position="1"/>
    </location>
</feature>
<feature type="compositionally biased region" description="Basic and acidic residues" evidence="1">
    <location>
        <begin position="382"/>
        <end position="401"/>
    </location>
</feature>
<sequence length="583" mass="64774">EPPHRPGPRARPDRRRVRAVLPRHAPQGGPAAAERHDRDRHARDRVRLAGPRLPERPVRPGHGRHVQRRPGRRVLRVRQGDGGRRRRRPRAARLARQPQRDRVGQHGLRRGRRRVLRPHPPVPGRRVPRLVRQRHHPAVPGDRAGRHPDVHHRQHLPPAAGRPGGGRQVLLPRRDGGRRPAVRVQLRVRGDRPDPARPDRGRAGQAPRPGHQRVGPADRLHLARARADRAARRVRVQDRGRPVPHVRRRRLPGGGHPGHRPDRVRPQDQRVPGHPQGAGGRRRPALRRPAGGRPDAVGRGPADDDVRQRARAAPAERQAGAGLQLGRPQRVRAGRRDGPGDGRAGVAGAGRNRPGRDRQCEGERRRRPAVGHRRRPVLPGHVRADERRGARVPDAVPDPRAHGGRGPRPPARHDGRDVRGSGRARQEPPGPRPRHGHLLLLADRAAADRRVPRQDLPDRPGPAGQDAVAGRADAAERGHLGRLLPEDRRDPVRPPAAGPRDRRRGGRADQDRPVGPAVARRRNLGGRDAGVRADLATDRRADPPARCRRHHPDPARQFAAAHHGPDQGRRRDAGRRAADRRPL</sequence>
<feature type="compositionally biased region" description="Basic and acidic residues" evidence="1">
    <location>
        <begin position="259"/>
        <end position="268"/>
    </location>
</feature>
<feature type="compositionally biased region" description="Basic and acidic residues" evidence="1">
    <location>
        <begin position="33"/>
        <end position="58"/>
    </location>
</feature>
<feature type="compositionally biased region" description="Basic and acidic residues" evidence="1">
    <location>
        <begin position="529"/>
        <end position="545"/>
    </location>
</feature>
<feature type="compositionally biased region" description="Basic residues" evidence="1">
    <location>
        <begin position="242"/>
        <end position="251"/>
    </location>
</feature>
<feature type="region of interest" description="Disordered" evidence="1">
    <location>
        <begin position="1"/>
        <end position="583"/>
    </location>
</feature>
<feature type="compositionally biased region" description="Basic residues" evidence="1">
    <location>
        <begin position="107"/>
        <end position="117"/>
    </location>
</feature>
<evidence type="ECO:0000313" key="2">
    <source>
        <dbReference type="EMBL" id="CAA9409498.1"/>
    </source>
</evidence>
<feature type="compositionally biased region" description="Basic residues" evidence="1">
    <location>
        <begin position="126"/>
        <end position="137"/>
    </location>
</feature>
<feature type="compositionally biased region" description="Low complexity" evidence="1">
    <location>
        <begin position="311"/>
        <end position="322"/>
    </location>
</feature>
<keyword evidence="2" id="KW-0560">Oxidoreductase</keyword>
<feature type="compositionally biased region" description="Basic and acidic residues" evidence="1">
    <location>
        <begin position="445"/>
        <end position="458"/>
    </location>
</feature>
<dbReference type="GO" id="GO:0016491">
    <property type="term" value="F:oxidoreductase activity"/>
    <property type="evidence" value="ECO:0007669"/>
    <property type="project" value="UniProtKB-KW"/>
</dbReference>
<dbReference type="EMBL" id="CADCUQ010000497">
    <property type="protein sequence ID" value="CAA9409498.1"/>
    <property type="molecule type" value="Genomic_DNA"/>
</dbReference>
<name>A0A6J4PCC3_9BACT</name>
<feature type="compositionally biased region" description="Basic residues" evidence="1">
    <location>
        <begin position="59"/>
        <end position="76"/>
    </location>
</feature>
<feature type="compositionally biased region" description="Basic residues" evidence="1">
    <location>
        <begin position="365"/>
        <end position="376"/>
    </location>
</feature>
<feature type="compositionally biased region" description="Basic and acidic residues" evidence="1">
    <location>
        <begin position="411"/>
        <end position="426"/>
    </location>
</feature>
<feature type="compositionally biased region" description="Basic and acidic residues" evidence="1">
    <location>
        <begin position="563"/>
        <end position="583"/>
    </location>
</feature>
<reference evidence="2" key="1">
    <citation type="submission" date="2020-02" db="EMBL/GenBank/DDBJ databases">
        <authorList>
            <person name="Meier V. D."/>
        </authorList>
    </citation>
    <scope>NUCLEOTIDE SEQUENCE</scope>
    <source>
        <strain evidence="2">AVDCRST_MAG64</strain>
    </source>
</reference>